<dbReference type="Pfam" id="PF24764">
    <property type="entry name" value="rva_4"/>
    <property type="match status" value="1"/>
</dbReference>
<evidence type="ECO:0000313" key="3">
    <source>
        <dbReference type="Proteomes" id="UP001152795"/>
    </source>
</evidence>
<dbReference type="PANTHER" id="PTHR46791">
    <property type="entry name" value="EXPRESSED PROTEIN"/>
    <property type="match status" value="1"/>
</dbReference>
<dbReference type="Proteomes" id="UP001152795">
    <property type="component" value="Unassembled WGS sequence"/>
</dbReference>
<gene>
    <name evidence="2" type="ORF">PACLA_8A014418</name>
</gene>
<organism evidence="2 3">
    <name type="scientific">Paramuricea clavata</name>
    <name type="common">Red gorgonian</name>
    <name type="synonym">Violescent sea-whip</name>
    <dbReference type="NCBI Taxonomy" id="317549"/>
    <lineage>
        <taxon>Eukaryota</taxon>
        <taxon>Metazoa</taxon>
        <taxon>Cnidaria</taxon>
        <taxon>Anthozoa</taxon>
        <taxon>Octocorallia</taxon>
        <taxon>Malacalcyonacea</taxon>
        <taxon>Plexauridae</taxon>
        <taxon>Paramuricea</taxon>
    </lineage>
</organism>
<dbReference type="OrthoDB" id="5952813at2759"/>
<dbReference type="PANTHER" id="PTHR46791:SF7">
    <property type="entry name" value="INTEGRASE CATALYTIC DOMAIN-CONTAINING PROTEIN"/>
    <property type="match status" value="1"/>
</dbReference>
<reference evidence="2" key="1">
    <citation type="submission" date="2020-04" db="EMBL/GenBank/DDBJ databases">
        <authorList>
            <person name="Alioto T."/>
            <person name="Alioto T."/>
            <person name="Gomez Garrido J."/>
        </authorList>
    </citation>
    <scope>NUCLEOTIDE SEQUENCE</scope>
    <source>
        <strain evidence="2">A484AB</strain>
    </source>
</reference>
<evidence type="ECO:0000259" key="1">
    <source>
        <dbReference type="Pfam" id="PF24764"/>
    </source>
</evidence>
<dbReference type="AlphaFoldDB" id="A0A6S7HFK4"/>
<comment type="caution">
    <text evidence="2">The sequence shown here is derived from an EMBL/GenBank/DDBJ whole genome shotgun (WGS) entry which is preliminary data.</text>
</comment>
<protein>
    <recommendedName>
        <fullName evidence="1">Integrase core domain-containing protein</fullName>
    </recommendedName>
</protein>
<feature type="domain" description="Integrase core" evidence="1">
    <location>
        <begin position="140"/>
        <end position="302"/>
    </location>
</feature>
<sequence>MAFIESLVDVEFVKDLVCSQGKTHEEVSNILKEMFPETTRGLGEKSVYRFCKEHGLRRTKSDAELDVTVRNAVSMVGPVYGRKMLKGFLDSRAKIVVASEKRIGSSLARVKPDNHRRRQQNIARQINPTPYVATHFGHKLHIDQNEKLVRYGATHVGAIDGFSRFVTAFTTMPIKNNLLIYDNIYRKTVLDFGMFDQVRTDHGKEFVLIQFVQETLAHLRRNVDIDPHRQTESKHNLPIERFWVEINGRANYPIKRVLVDMEACDEIDMDNNETKYCVSWVTRKLVSIATHNTVESWNNHCIPRRGKPVILRDSNNLAQVIDPIYLPACDEAVQVYENLGGRLTMEPQFGEDPLNGDEDLQTRRELLWLNNVPDVNVICGHLVNDLDHSFRHAVNSFCDLTRQLSA</sequence>
<keyword evidence="3" id="KW-1185">Reference proteome</keyword>
<dbReference type="EMBL" id="CACRXK020004764">
    <property type="protein sequence ID" value="CAB4003924.1"/>
    <property type="molecule type" value="Genomic_DNA"/>
</dbReference>
<name>A0A6S7HFK4_PARCT</name>
<evidence type="ECO:0000313" key="2">
    <source>
        <dbReference type="EMBL" id="CAB4003924.1"/>
    </source>
</evidence>
<proteinExistence type="predicted"/>
<dbReference type="InterPro" id="IPR058913">
    <property type="entry name" value="Integrase_dom_put"/>
</dbReference>
<accession>A0A6S7HFK4</accession>